<dbReference type="InterPro" id="IPR002711">
    <property type="entry name" value="HNH"/>
</dbReference>
<evidence type="ECO:0000259" key="1">
    <source>
        <dbReference type="SMART" id="SM00507"/>
    </source>
</evidence>
<dbReference type="RefSeq" id="WP_271219534.1">
    <property type="nucleotide sequence ID" value="NZ_BAAAVD010000014.1"/>
</dbReference>
<reference evidence="2" key="2">
    <citation type="submission" date="2023-01" db="EMBL/GenBank/DDBJ databases">
        <authorList>
            <person name="Sun Q."/>
            <person name="Evtushenko L."/>
        </authorList>
    </citation>
    <scope>NUCLEOTIDE SEQUENCE</scope>
    <source>
        <strain evidence="2">VKM Ac-2007</strain>
    </source>
</reference>
<dbReference type="AlphaFoldDB" id="A0A9W6MEM8"/>
<dbReference type="InterPro" id="IPR003615">
    <property type="entry name" value="HNH_nuc"/>
</dbReference>
<dbReference type="Proteomes" id="UP001143474">
    <property type="component" value="Unassembled WGS sequence"/>
</dbReference>
<gene>
    <name evidence="2" type="ORF">GCM10017600_45460</name>
</gene>
<name>A0A9W6MEM8_9ACTN</name>
<dbReference type="InterPro" id="IPR052892">
    <property type="entry name" value="NA-targeting_endonuclease"/>
</dbReference>
<dbReference type="GO" id="GO:0003676">
    <property type="term" value="F:nucleic acid binding"/>
    <property type="evidence" value="ECO:0007669"/>
    <property type="project" value="InterPro"/>
</dbReference>
<dbReference type="GO" id="GO:0004519">
    <property type="term" value="F:endonuclease activity"/>
    <property type="evidence" value="ECO:0007669"/>
    <property type="project" value="InterPro"/>
</dbReference>
<dbReference type="PANTHER" id="PTHR33877:SF2">
    <property type="entry name" value="OS07G0170200 PROTEIN"/>
    <property type="match status" value="1"/>
</dbReference>
<feature type="domain" description="HNH nuclease" evidence="1">
    <location>
        <begin position="102"/>
        <end position="164"/>
    </location>
</feature>
<keyword evidence="3" id="KW-1185">Reference proteome</keyword>
<dbReference type="EMBL" id="BSEV01000010">
    <property type="protein sequence ID" value="GLK11140.1"/>
    <property type="molecule type" value="Genomic_DNA"/>
</dbReference>
<reference evidence="2" key="1">
    <citation type="journal article" date="2014" name="Int. J. Syst. Evol. Microbiol.">
        <title>Complete genome sequence of Corynebacterium casei LMG S-19264T (=DSM 44701T), isolated from a smear-ripened cheese.</title>
        <authorList>
            <consortium name="US DOE Joint Genome Institute (JGI-PGF)"/>
            <person name="Walter F."/>
            <person name="Albersmeier A."/>
            <person name="Kalinowski J."/>
            <person name="Ruckert C."/>
        </authorList>
    </citation>
    <scope>NUCLEOTIDE SEQUENCE</scope>
    <source>
        <strain evidence="2">VKM Ac-2007</strain>
    </source>
</reference>
<organism evidence="2 3">
    <name type="scientific">Streptosporangium carneum</name>
    <dbReference type="NCBI Taxonomy" id="47481"/>
    <lineage>
        <taxon>Bacteria</taxon>
        <taxon>Bacillati</taxon>
        <taxon>Actinomycetota</taxon>
        <taxon>Actinomycetes</taxon>
        <taxon>Streptosporangiales</taxon>
        <taxon>Streptosporangiaceae</taxon>
        <taxon>Streptosporangium</taxon>
    </lineage>
</organism>
<dbReference type="SMART" id="SM00507">
    <property type="entry name" value="HNHc"/>
    <property type="match status" value="1"/>
</dbReference>
<evidence type="ECO:0000313" key="2">
    <source>
        <dbReference type="EMBL" id="GLK11140.1"/>
    </source>
</evidence>
<dbReference type="PANTHER" id="PTHR33877">
    <property type="entry name" value="SLL1193 PROTEIN"/>
    <property type="match status" value="1"/>
</dbReference>
<evidence type="ECO:0000313" key="3">
    <source>
        <dbReference type="Proteomes" id="UP001143474"/>
    </source>
</evidence>
<dbReference type="Pfam" id="PF01844">
    <property type="entry name" value="HNH"/>
    <property type="match status" value="1"/>
</dbReference>
<comment type="caution">
    <text evidence="2">The sequence shown here is derived from an EMBL/GenBank/DDBJ whole genome shotgun (WGS) entry which is preliminary data.</text>
</comment>
<dbReference type="CDD" id="cd00085">
    <property type="entry name" value="HNHc"/>
    <property type="match status" value="1"/>
</dbReference>
<dbReference type="GO" id="GO:0008270">
    <property type="term" value="F:zinc ion binding"/>
    <property type="evidence" value="ECO:0007669"/>
    <property type="project" value="InterPro"/>
</dbReference>
<protein>
    <recommendedName>
        <fullName evidence="1">HNH nuclease domain-containing protein</fullName>
    </recommendedName>
</protein>
<sequence>MTDTVWMNWQNDQLGARIRVALWLHNEIGEGNRFNKQQLRQAIPDVEQVDRRMRDLRPAGWIIRTYRDMANLSPDELLLEKIGAHIWEPGQRSAGLRAISSKLRREVLERDHHRCVRCGISAGEPYPDDPSSSARLTLGHVTPHKHGSAAHLENLITECARCNEAVKHLTGVQFSAEQVWDRIQELPKREKQKLLAWMAADRRLMLETEQVWALYRQLPAIHREALNKRLGTVLGTGDGSAS</sequence>
<accession>A0A9W6MEM8</accession>
<dbReference type="Gene3D" id="1.10.30.50">
    <property type="match status" value="1"/>
</dbReference>
<proteinExistence type="predicted"/>